<protein>
    <submittedName>
        <fullName evidence="3">Expressed protein</fullName>
    </submittedName>
</protein>
<evidence type="ECO:0000313" key="3">
    <source>
        <dbReference type="EMBL" id="CDS42165.1"/>
    </source>
</evidence>
<reference evidence="3" key="1">
    <citation type="journal article" date="2013" name="Nature">
        <title>The genomes of four tapeworm species reveal adaptations to parasitism.</title>
        <authorList>
            <person name="Tsai I.J."/>
            <person name="Zarowiecki M."/>
            <person name="Holroyd N."/>
            <person name="Garciarrubio A."/>
            <person name="Sanchez-Flores A."/>
            <person name="Brooks K.L."/>
            <person name="Tracey A."/>
            <person name="Bobes R.J."/>
            <person name="Fragoso G."/>
            <person name="Sciutto E."/>
            <person name="Aslett M."/>
            <person name="Beasley H."/>
            <person name="Bennett H.M."/>
            <person name="Cai J."/>
            <person name="Camicia F."/>
            <person name="Clark R."/>
            <person name="Cucher M."/>
            <person name="De Silva N."/>
            <person name="Day T.A."/>
            <person name="Deplazes P."/>
            <person name="Estrada K."/>
            <person name="Fernandez C."/>
            <person name="Holland P.W."/>
            <person name="Hou J."/>
            <person name="Hu S."/>
            <person name="Huckvale T."/>
            <person name="Hung S.S."/>
            <person name="Kamenetzky L."/>
            <person name="Keane J.A."/>
            <person name="Kiss F."/>
            <person name="Koziol U."/>
            <person name="Lambert O."/>
            <person name="Liu K."/>
            <person name="Luo X."/>
            <person name="Luo Y."/>
            <person name="Macchiaroli N."/>
            <person name="Nichol S."/>
            <person name="Paps J."/>
            <person name="Parkinson J."/>
            <person name="Pouchkina-Stantcheva N."/>
            <person name="Riddiford N."/>
            <person name="Rosenzvit M."/>
            <person name="Salinas G."/>
            <person name="Wasmuth J.D."/>
            <person name="Zamanian M."/>
            <person name="Zheng Y."/>
            <person name="Cai X."/>
            <person name="Soberon X."/>
            <person name="Olson P.D."/>
            <person name="Laclette J.P."/>
            <person name="Brehm K."/>
            <person name="Berriman M."/>
            <person name="Garciarrubio A."/>
            <person name="Bobes R.J."/>
            <person name="Fragoso G."/>
            <person name="Sanchez-Flores A."/>
            <person name="Estrada K."/>
            <person name="Cevallos M.A."/>
            <person name="Morett E."/>
            <person name="Gonzalez V."/>
            <person name="Portillo T."/>
            <person name="Ochoa-Leyva A."/>
            <person name="Jose M.V."/>
            <person name="Sciutto E."/>
            <person name="Landa A."/>
            <person name="Jimenez L."/>
            <person name="Valdes V."/>
            <person name="Carrero J.C."/>
            <person name="Larralde C."/>
            <person name="Morales-Montor J."/>
            <person name="Limon-Lason J."/>
            <person name="Soberon X."/>
            <person name="Laclette J.P."/>
        </authorList>
    </citation>
    <scope>NUCLEOTIDE SEQUENCE [LARGE SCALE GENOMIC DNA]</scope>
</reference>
<gene>
    <name evidence="3" type="ORF">EmuJ_000987000</name>
</gene>
<keyword evidence="2" id="KW-1133">Transmembrane helix</keyword>
<name>A0A068YFQ5_ECHMU</name>
<keyword evidence="4" id="KW-1185">Reference proteome</keyword>
<evidence type="ECO:0000256" key="2">
    <source>
        <dbReference type="SAM" id="Phobius"/>
    </source>
</evidence>
<feature type="region of interest" description="Disordered" evidence="1">
    <location>
        <begin position="61"/>
        <end position="149"/>
    </location>
</feature>
<feature type="compositionally biased region" description="Basic and acidic residues" evidence="1">
    <location>
        <begin position="61"/>
        <end position="115"/>
    </location>
</feature>
<feature type="transmembrane region" description="Helical" evidence="2">
    <location>
        <begin position="26"/>
        <end position="43"/>
    </location>
</feature>
<keyword evidence="2" id="KW-0472">Membrane</keyword>
<evidence type="ECO:0000256" key="1">
    <source>
        <dbReference type="SAM" id="MobiDB-lite"/>
    </source>
</evidence>
<dbReference type="Proteomes" id="UP000017246">
    <property type="component" value="Unassembled WGS sequence"/>
</dbReference>
<accession>A0A068YFQ5</accession>
<dbReference type="OrthoDB" id="6272511at2759"/>
<evidence type="ECO:0000313" key="4">
    <source>
        <dbReference type="Proteomes" id="UP000017246"/>
    </source>
</evidence>
<sequence>MEPDIEIEDMHEYGMPQPTASRDDGFFYKIIVAVIVFALYFLVSRFSAAFGARIARLASGADRRNYEEEMREARRRLQERFDEERKNRKVQDAEKPRIEASGKPKDNEKPQDTTKRTKAPKPEMLNSSGFTYEDQITDWGGDSAADTFL</sequence>
<dbReference type="EMBL" id="LN902842">
    <property type="protein sequence ID" value="CDS42165.1"/>
    <property type="molecule type" value="Genomic_DNA"/>
</dbReference>
<proteinExistence type="predicted"/>
<dbReference type="AlphaFoldDB" id="A0A068YFQ5"/>
<keyword evidence="2" id="KW-0812">Transmembrane</keyword>
<reference evidence="3" key="2">
    <citation type="submission" date="2015-11" db="EMBL/GenBank/DDBJ databases">
        <authorList>
            <person name="Zhang Y."/>
            <person name="Guo Z."/>
        </authorList>
    </citation>
    <scope>NUCLEOTIDE SEQUENCE</scope>
</reference>
<dbReference type="OMA" id="RNYEEEM"/>
<organism evidence="3 4">
    <name type="scientific">Echinococcus multilocularis</name>
    <name type="common">Fox tapeworm</name>
    <dbReference type="NCBI Taxonomy" id="6211"/>
    <lineage>
        <taxon>Eukaryota</taxon>
        <taxon>Metazoa</taxon>
        <taxon>Spiralia</taxon>
        <taxon>Lophotrochozoa</taxon>
        <taxon>Platyhelminthes</taxon>
        <taxon>Cestoda</taxon>
        <taxon>Eucestoda</taxon>
        <taxon>Cyclophyllidea</taxon>
        <taxon>Taeniidae</taxon>
        <taxon>Echinococcus</taxon>
    </lineage>
</organism>